<dbReference type="InterPro" id="IPR057672">
    <property type="entry name" value="TPR_IPO4/5"/>
</dbReference>
<dbReference type="GO" id="GO:0005634">
    <property type="term" value="C:nucleus"/>
    <property type="evidence" value="ECO:0007669"/>
    <property type="project" value="UniProtKB-SubCell"/>
</dbReference>
<gene>
    <name evidence="13" type="ORF">ALC62_14340</name>
</gene>
<keyword evidence="3" id="KW-0813">Transport</keyword>
<dbReference type="PROSITE" id="PS00658">
    <property type="entry name" value="FORK_HEAD_2"/>
    <property type="match status" value="1"/>
</dbReference>
<dbReference type="Gene3D" id="1.10.10.10">
    <property type="entry name" value="Winged helix-like DNA-binding domain superfamily/Winged helix DNA-binding domain"/>
    <property type="match status" value="1"/>
</dbReference>
<dbReference type="Pfam" id="PF25780">
    <property type="entry name" value="TPR_IPO5"/>
    <property type="match status" value="1"/>
</dbReference>
<feature type="region of interest" description="Disordered" evidence="10">
    <location>
        <begin position="315"/>
        <end position="346"/>
    </location>
</feature>
<comment type="subcellular location">
    <subcellularLocation>
        <location evidence="2">Cytoplasm</location>
    </subcellularLocation>
    <subcellularLocation>
        <location evidence="1 9">Nucleus</location>
    </subcellularLocation>
</comment>
<proteinExistence type="predicted"/>
<sequence>MDQSVIVPRNSGVVDSVRLTMKNESDASNLHQQQEQTVAARSTVLPMSAGSLAQETSLEPLMCNPTSSEMQARKPGARRQEKPPYSYIALIVMAIQSSPGKRLTLSEIYSFLQQRFPFFRGTYQGWKNSVRHNLSLNECFIKLPKGLGRPGKGHYWTIDPSTEYMFEEGSFRRRPRGFRRKCQAMKPQYPQYYSSAAPGVGVQTPGGPYLAGENLAGGPGGIEYANGYQNQYQNYQEYAMYAPSAAVPADWAYPEGGTATYKSAGPPIAEVTYKTTEVTYKTGGEPTPSSVYRNGELVTFKSEPGAFGAARQDQLTAYRPPPPPPPPPTDGFSSTMKDHHPQHHSHDYKDEATMMGYKCANSTPTTQAPGQDYYVGYGLAGVNNAAGHGVNITMQSMQEQPGNSSPVTNVSSPHSGCPTPAADHGIKMQCTNSNSSSNSSGGGIIDRKPSYFAHPGSSVTLSSLGSLGSLNLSNIGGLSISNIPGTVSTNIHHASTSPPTTMYYDQIKYSMATKELKKVLQNPDSVPALCQLIITSSNPEVRQYATLILRRRYTKGKYWTKLSIPVRIEFKKILLQALEHESANLVRNNIAQLIGVIVKHELPTNSWPEIIHYVQQLITNERLEDKELGLYTLSIMTDVTPDAYTSHARSLVMLLAQTLSSLQSLGNPAAFYILETLRHLIPVAKHDETTLHTYATMMPLMMATIQAFAETEHNTFAIQSFELFDELCENMIIVITPHVKPLVHMCLTIIANKSTDELVKVRVITFIGWLARLKKKALVKHKLVESIVDMLFTVMMSKPEEDDDCSNVDNENTVLTSATQTLDLLAMHLPPEKLIPHLLRHIEPGLRSTDDYVKKTSYVAIAVLAEGCAEYIRSNYLEFFLRCICEGISYPSPVVRNAALYALGQYSEHLQPEISQYSSELLPVLFEYLGQICSYIKQEKKEPHAVGRMFYALEMFCENLNERILPYLPKLMERLFDILNADTSPHVKELTLSAVGAAACASEEHMLPYFETIINILNNYLTTEPNEENMCLQVQAVDTLGVVARSIGEEHFAPLAATSLDLGIKLLRNTVDPDLRKSLYGLFAAISTIMKKEMAVTLPEIVEYMIMSIRSADGILMHFKDDEANALTVYDDLSDTENEREDEEEDIECTDNEDDNDEEIDGYSVENAYMEEKEESVMALKEIAEHTEEAFMPYLERSFEEIFKLINYPQEDIRKASIEALLQFCINLSKINTDEGKKALLKALSMFIPKLSELIRLDEEPTVAICGLEAYQTLLREVKSDVIAGIGHKEAIVNCVMDVMKDKTACQDQEEVEGIDIEAEQDGLLIECAGTVFSHLGRVLSAEDFALYFQTMLPFFLKRLKMDNSEAQRSFAIGTISECLSGLKHMTAAFVPQLLPTFLQIGTQDPCSEVRSNCFFGIGELALYGKEAVYPHYPNILQTLSCAIAKETDAAARDNVVGAIARLIITNYSNLPLEQVFPVFVEQLPLKADFLEHKAVFQSILTLYQAGVTLLQAYIHTLLKVAVIILHEEKALDAETQNLVMEFIKSVQRDFVNDWNALFTELPPEVVTNIQRIFS</sequence>
<dbReference type="InterPro" id="IPR001766">
    <property type="entry name" value="Fork_head_dom"/>
</dbReference>
<dbReference type="PROSITE" id="PS50039">
    <property type="entry name" value="FORK_HEAD_3"/>
    <property type="match status" value="1"/>
</dbReference>
<dbReference type="Pfam" id="PF25574">
    <property type="entry name" value="TPR_IMB1"/>
    <property type="match status" value="1"/>
</dbReference>
<dbReference type="SUPFAM" id="SSF46785">
    <property type="entry name" value="Winged helix' DNA-binding domain"/>
    <property type="match status" value="1"/>
</dbReference>
<evidence type="ECO:0000313" key="13">
    <source>
        <dbReference type="EMBL" id="KYM95040.1"/>
    </source>
</evidence>
<feature type="compositionally biased region" description="Polar residues" evidence="10">
    <location>
        <begin position="397"/>
        <end position="414"/>
    </location>
</feature>
<dbReference type="Gene3D" id="1.25.10.10">
    <property type="entry name" value="Leucine-rich Repeat Variant"/>
    <property type="match status" value="1"/>
</dbReference>
<evidence type="ECO:0000256" key="6">
    <source>
        <dbReference type="ARBA" id="ARBA00022927"/>
    </source>
</evidence>
<evidence type="ECO:0000313" key="14">
    <source>
        <dbReference type="Proteomes" id="UP000078542"/>
    </source>
</evidence>
<dbReference type="PRINTS" id="PR00053">
    <property type="entry name" value="FORKHEAD"/>
</dbReference>
<evidence type="ECO:0000259" key="11">
    <source>
        <dbReference type="PROSITE" id="PS50039"/>
    </source>
</evidence>
<dbReference type="FunFam" id="1.10.10.10:FF:000071">
    <property type="entry name" value="Forkhead box F1"/>
    <property type="match status" value="1"/>
</dbReference>
<dbReference type="PROSITE" id="PS00657">
    <property type="entry name" value="FORK_HEAD_1"/>
    <property type="match status" value="1"/>
</dbReference>
<evidence type="ECO:0000256" key="5">
    <source>
        <dbReference type="ARBA" id="ARBA00022737"/>
    </source>
</evidence>
<dbReference type="InterPro" id="IPR058584">
    <property type="entry name" value="IMB1_TNPO1-like_TPR"/>
</dbReference>
<organism evidence="13 14">
    <name type="scientific">Cyphomyrmex costatus</name>
    <dbReference type="NCBI Taxonomy" id="456900"/>
    <lineage>
        <taxon>Eukaryota</taxon>
        <taxon>Metazoa</taxon>
        <taxon>Ecdysozoa</taxon>
        <taxon>Arthropoda</taxon>
        <taxon>Hexapoda</taxon>
        <taxon>Insecta</taxon>
        <taxon>Pterygota</taxon>
        <taxon>Neoptera</taxon>
        <taxon>Endopterygota</taxon>
        <taxon>Hymenoptera</taxon>
        <taxon>Apocrita</taxon>
        <taxon>Aculeata</taxon>
        <taxon>Formicoidea</taxon>
        <taxon>Formicidae</taxon>
        <taxon>Myrmicinae</taxon>
        <taxon>Cyphomyrmex</taxon>
    </lineage>
</organism>
<feature type="domain" description="Fork-head" evidence="11">
    <location>
        <begin position="82"/>
        <end position="176"/>
    </location>
</feature>
<evidence type="ECO:0000256" key="8">
    <source>
        <dbReference type="ARBA" id="ARBA00023242"/>
    </source>
</evidence>
<protein>
    <submittedName>
        <fullName evidence="13">Importin-4</fullName>
    </submittedName>
</protein>
<dbReference type="InterPro" id="IPR001494">
    <property type="entry name" value="Importin-beta_N"/>
</dbReference>
<dbReference type="GO" id="GO:0031267">
    <property type="term" value="F:small GTPase binding"/>
    <property type="evidence" value="ECO:0007669"/>
    <property type="project" value="InterPro"/>
</dbReference>
<dbReference type="SUPFAM" id="SSF48371">
    <property type="entry name" value="ARM repeat"/>
    <property type="match status" value="2"/>
</dbReference>
<keyword evidence="4" id="KW-0963">Cytoplasm</keyword>
<evidence type="ECO:0000256" key="2">
    <source>
        <dbReference type="ARBA" id="ARBA00004496"/>
    </source>
</evidence>
<dbReference type="STRING" id="456900.A0A151I8T2"/>
<dbReference type="GO" id="GO:0003700">
    <property type="term" value="F:DNA-binding transcription factor activity"/>
    <property type="evidence" value="ECO:0007669"/>
    <property type="project" value="InterPro"/>
</dbReference>
<accession>A0A151I8T2</accession>
<dbReference type="InterPro" id="IPR018122">
    <property type="entry name" value="TF_fork_head_CS_1"/>
</dbReference>
<dbReference type="PANTHER" id="PTHR10527">
    <property type="entry name" value="IMPORTIN BETA"/>
    <property type="match status" value="1"/>
</dbReference>
<evidence type="ECO:0000256" key="9">
    <source>
        <dbReference type="PROSITE-ProRule" id="PRU00089"/>
    </source>
</evidence>
<dbReference type="InterPro" id="IPR036388">
    <property type="entry name" value="WH-like_DNA-bd_sf"/>
</dbReference>
<evidence type="ECO:0000256" key="3">
    <source>
        <dbReference type="ARBA" id="ARBA00022448"/>
    </source>
</evidence>
<dbReference type="Proteomes" id="UP000078542">
    <property type="component" value="Unassembled WGS sequence"/>
</dbReference>
<dbReference type="SMART" id="SM00339">
    <property type="entry name" value="FH"/>
    <property type="match status" value="1"/>
</dbReference>
<evidence type="ECO:0000259" key="12">
    <source>
        <dbReference type="PROSITE" id="PS50166"/>
    </source>
</evidence>
<keyword evidence="7 9" id="KW-0238">DNA-binding</keyword>
<dbReference type="InterPro" id="IPR036390">
    <property type="entry name" value="WH_DNA-bd_sf"/>
</dbReference>
<dbReference type="GO" id="GO:0001710">
    <property type="term" value="P:mesodermal cell fate commitment"/>
    <property type="evidence" value="ECO:0007669"/>
    <property type="project" value="UniProtKB-ARBA"/>
</dbReference>
<feature type="DNA-binding region" description="Fork-head" evidence="9">
    <location>
        <begin position="82"/>
        <end position="176"/>
    </location>
</feature>
<feature type="region of interest" description="Disordered" evidence="10">
    <location>
        <begin position="1134"/>
        <end position="1159"/>
    </location>
</feature>
<feature type="region of interest" description="Disordered" evidence="10">
    <location>
        <begin position="397"/>
        <end position="418"/>
    </location>
</feature>
<dbReference type="InterPro" id="IPR011989">
    <property type="entry name" value="ARM-like"/>
</dbReference>
<dbReference type="EMBL" id="KQ978338">
    <property type="protein sequence ID" value="KYM95040.1"/>
    <property type="molecule type" value="Genomic_DNA"/>
</dbReference>
<evidence type="ECO:0000256" key="10">
    <source>
        <dbReference type="SAM" id="MobiDB-lite"/>
    </source>
</evidence>
<keyword evidence="5" id="KW-0677">Repeat</keyword>
<reference evidence="13 14" key="1">
    <citation type="submission" date="2016-03" db="EMBL/GenBank/DDBJ databases">
        <title>Cyphomyrmex costatus WGS genome.</title>
        <authorList>
            <person name="Nygaard S."/>
            <person name="Hu H."/>
            <person name="Boomsma J."/>
            <person name="Zhang G."/>
        </authorList>
    </citation>
    <scope>NUCLEOTIDE SEQUENCE [LARGE SCALE GENOMIC DNA]</scope>
    <source>
        <strain evidence="13">MS0001</strain>
        <tissue evidence="13">Whole body</tissue>
    </source>
</reference>
<dbReference type="GO" id="GO:0005737">
    <property type="term" value="C:cytoplasm"/>
    <property type="evidence" value="ECO:0007669"/>
    <property type="project" value="UniProtKB-SubCell"/>
</dbReference>
<evidence type="ECO:0000256" key="4">
    <source>
        <dbReference type="ARBA" id="ARBA00022490"/>
    </source>
</evidence>
<dbReference type="InterPro" id="IPR030456">
    <property type="entry name" value="TF_fork_head_CS_2"/>
</dbReference>
<dbReference type="Pfam" id="PF00250">
    <property type="entry name" value="Forkhead"/>
    <property type="match status" value="1"/>
</dbReference>
<evidence type="ECO:0000256" key="7">
    <source>
        <dbReference type="ARBA" id="ARBA00023125"/>
    </source>
</evidence>
<dbReference type="InterPro" id="IPR040122">
    <property type="entry name" value="Importin_beta"/>
</dbReference>
<keyword evidence="14" id="KW-1185">Reference proteome</keyword>
<feature type="compositionally biased region" description="Basic and acidic residues" evidence="10">
    <location>
        <begin position="336"/>
        <end position="346"/>
    </location>
</feature>
<dbReference type="GO" id="GO:0043565">
    <property type="term" value="F:sequence-specific DNA binding"/>
    <property type="evidence" value="ECO:0007669"/>
    <property type="project" value="InterPro"/>
</dbReference>
<name>A0A151I8T2_9HYME</name>
<evidence type="ECO:0000256" key="1">
    <source>
        <dbReference type="ARBA" id="ARBA00004123"/>
    </source>
</evidence>
<dbReference type="InterPro" id="IPR016024">
    <property type="entry name" value="ARM-type_fold"/>
</dbReference>
<feature type="compositionally biased region" description="Pro residues" evidence="10">
    <location>
        <begin position="319"/>
        <end position="329"/>
    </location>
</feature>
<dbReference type="GO" id="GO:0006606">
    <property type="term" value="P:protein import into nucleus"/>
    <property type="evidence" value="ECO:0007669"/>
    <property type="project" value="InterPro"/>
</dbReference>
<feature type="domain" description="Importin N-terminal" evidence="12">
    <location>
        <begin position="512"/>
        <end position="580"/>
    </location>
</feature>
<keyword evidence="8 9" id="KW-0539">Nucleus</keyword>
<keyword evidence="6" id="KW-0653">Protein transport</keyword>
<dbReference type="PROSITE" id="PS50166">
    <property type="entry name" value="IMPORTIN_B_NT"/>
    <property type="match status" value="1"/>
</dbReference>
<dbReference type="SMART" id="SM00913">
    <property type="entry name" value="IBN_N"/>
    <property type="match status" value="1"/>
</dbReference>